<dbReference type="AlphaFoldDB" id="A0A410G698"/>
<sequence length="119" mass="13743">MALKHNFRKLAIWQDARKLVKETYSMTSNFPKIEIYGLSNQLQRCSVSIASNIAEGSSRNSDKHFIQYLETALGSAFEWETQLICAFDLEYIDNITFENNLQIIQKLQAMISNFKNSLI</sequence>
<accession>A0A410G698</accession>
<dbReference type="SUPFAM" id="SSF158446">
    <property type="entry name" value="IVS-encoded protein-like"/>
    <property type="match status" value="1"/>
</dbReference>
<protein>
    <submittedName>
        <fullName evidence="1">Four helix bundle protein</fullName>
    </submittedName>
</protein>
<reference evidence="1 2" key="1">
    <citation type="submission" date="2019-01" db="EMBL/GenBank/DDBJ databases">
        <title>Complete genome sequencing of Aequorivita sp. H23M31.</title>
        <authorList>
            <person name="Bae J.-W."/>
        </authorList>
    </citation>
    <scope>NUCLEOTIDE SEQUENCE [LARGE SCALE GENOMIC DNA]</scope>
    <source>
        <strain evidence="1 2">H23M31</strain>
    </source>
</reference>
<dbReference type="InterPro" id="IPR036583">
    <property type="entry name" value="23S_rRNA_IVS_sf"/>
</dbReference>
<dbReference type="EMBL" id="CP034951">
    <property type="protein sequence ID" value="QAA82799.1"/>
    <property type="molecule type" value="Genomic_DNA"/>
</dbReference>
<dbReference type="Proteomes" id="UP000285517">
    <property type="component" value="Chromosome"/>
</dbReference>
<dbReference type="CDD" id="cd16377">
    <property type="entry name" value="23S_rRNA_IVP_like"/>
    <property type="match status" value="1"/>
</dbReference>
<dbReference type="Pfam" id="PF05635">
    <property type="entry name" value="23S_rRNA_IVP"/>
    <property type="match status" value="1"/>
</dbReference>
<evidence type="ECO:0000313" key="2">
    <source>
        <dbReference type="Proteomes" id="UP000285517"/>
    </source>
</evidence>
<dbReference type="PANTHER" id="PTHR38471">
    <property type="entry name" value="FOUR HELIX BUNDLE PROTEIN"/>
    <property type="match status" value="1"/>
</dbReference>
<dbReference type="RefSeq" id="WP_128251163.1">
    <property type="nucleotide sequence ID" value="NZ_CP034951.1"/>
</dbReference>
<dbReference type="Gene3D" id="1.20.1440.60">
    <property type="entry name" value="23S rRNA-intervening sequence"/>
    <property type="match status" value="1"/>
</dbReference>
<keyword evidence="2" id="KW-1185">Reference proteome</keyword>
<name>A0A410G698_9FLAO</name>
<dbReference type="PANTHER" id="PTHR38471:SF2">
    <property type="entry name" value="FOUR HELIX BUNDLE PROTEIN"/>
    <property type="match status" value="1"/>
</dbReference>
<gene>
    <name evidence="1" type="ORF">EI546_14205</name>
</gene>
<dbReference type="OrthoDB" id="9811959at2"/>
<dbReference type="InterPro" id="IPR012657">
    <property type="entry name" value="23S_rRNA-intervening_sequence"/>
</dbReference>
<dbReference type="KEGG" id="aev:EI546_14205"/>
<proteinExistence type="predicted"/>
<dbReference type="NCBIfam" id="TIGR02436">
    <property type="entry name" value="four helix bundle protein"/>
    <property type="match status" value="1"/>
</dbReference>
<evidence type="ECO:0000313" key="1">
    <source>
        <dbReference type="EMBL" id="QAA82799.1"/>
    </source>
</evidence>
<organism evidence="1 2">
    <name type="scientific">Aequorivita ciconiae</name>
    <dbReference type="NCBI Taxonomy" id="2494375"/>
    <lineage>
        <taxon>Bacteria</taxon>
        <taxon>Pseudomonadati</taxon>
        <taxon>Bacteroidota</taxon>
        <taxon>Flavobacteriia</taxon>
        <taxon>Flavobacteriales</taxon>
        <taxon>Flavobacteriaceae</taxon>
        <taxon>Aequorivita</taxon>
    </lineage>
</organism>